<evidence type="ECO:0000313" key="2">
    <source>
        <dbReference type="Proteomes" id="UP000813463"/>
    </source>
</evidence>
<dbReference type="OrthoDB" id="1937754at2759"/>
<dbReference type="AlphaFoldDB" id="A0A9R0HZG6"/>
<dbReference type="GeneID" id="110778471"/>
<dbReference type="RefSeq" id="XP_021838714.1">
    <property type="nucleotide sequence ID" value="XM_021983022.2"/>
</dbReference>
<dbReference type="KEGG" id="soe:110778471"/>
<gene>
    <name evidence="3" type="primary">LOC110778471</name>
</gene>
<feature type="compositionally biased region" description="Basic residues" evidence="1">
    <location>
        <begin position="56"/>
        <end position="67"/>
    </location>
</feature>
<organism evidence="2 3">
    <name type="scientific">Spinacia oleracea</name>
    <name type="common">Spinach</name>
    <dbReference type="NCBI Taxonomy" id="3562"/>
    <lineage>
        <taxon>Eukaryota</taxon>
        <taxon>Viridiplantae</taxon>
        <taxon>Streptophyta</taxon>
        <taxon>Embryophyta</taxon>
        <taxon>Tracheophyta</taxon>
        <taxon>Spermatophyta</taxon>
        <taxon>Magnoliopsida</taxon>
        <taxon>eudicotyledons</taxon>
        <taxon>Gunneridae</taxon>
        <taxon>Pentapetalae</taxon>
        <taxon>Caryophyllales</taxon>
        <taxon>Chenopodiaceae</taxon>
        <taxon>Chenopodioideae</taxon>
        <taxon>Anserineae</taxon>
        <taxon>Spinacia</taxon>
    </lineage>
</organism>
<protein>
    <submittedName>
        <fullName evidence="3">Uncharacterized protein</fullName>
    </submittedName>
</protein>
<sequence length="202" mass="21266">MLVLEEASNDKRAATTTALIATNNHQEPFDDRPSTVSHGSNNNNRGSSHPGGKGGGRGRGKNKHHGGGKSGGRGGCGRGVRPSRSRCQAGGNHNNSRVIIGHPHTYVLLHSLIPQMDGPDPITKNMDRPAATGQGILGPGPHQSYAASYHNNGYGCAPTDIEATMHNMSLNVPNDNWYMDTSATSHITSNQGPTDGITSNEM</sequence>
<feature type="region of interest" description="Disordered" evidence="1">
    <location>
        <begin position="1"/>
        <end position="98"/>
    </location>
</feature>
<feature type="compositionally biased region" description="Low complexity" evidence="1">
    <location>
        <begin position="37"/>
        <end position="48"/>
    </location>
</feature>
<reference evidence="3" key="2">
    <citation type="submission" date="2025-08" db="UniProtKB">
        <authorList>
            <consortium name="RefSeq"/>
        </authorList>
    </citation>
    <scope>IDENTIFICATION</scope>
    <source>
        <tissue evidence="3">Leaf</tissue>
    </source>
</reference>
<evidence type="ECO:0000256" key="1">
    <source>
        <dbReference type="SAM" id="MobiDB-lite"/>
    </source>
</evidence>
<proteinExistence type="predicted"/>
<accession>A0A9R0HZG6</accession>
<feature type="compositionally biased region" description="Gly residues" evidence="1">
    <location>
        <begin position="68"/>
        <end position="78"/>
    </location>
</feature>
<dbReference type="Proteomes" id="UP000813463">
    <property type="component" value="Chromosome 6"/>
</dbReference>
<reference evidence="2" key="1">
    <citation type="journal article" date="2021" name="Nat. Commun.">
        <title>Genomic analyses provide insights into spinach domestication and the genetic basis of agronomic traits.</title>
        <authorList>
            <person name="Cai X."/>
            <person name="Sun X."/>
            <person name="Xu C."/>
            <person name="Sun H."/>
            <person name="Wang X."/>
            <person name="Ge C."/>
            <person name="Zhang Z."/>
            <person name="Wang Q."/>
            <person name="Fei Z."/>
            <person name="Jiao C."/>
            <person name="Wang Q."/>
        </authorList>
    </citation>
    <scope>NUCLEOTIDE SEQUENCE [LARGE SCALE GENOMIC DNA]</scope>
    <source>
        <strain evidence="2">cv. Varoflay</strain>
    </source>
</reference>
<keyword evidence="2" id="KW-1185">Reference proteome</keyword>
<evidence type="ECO:0000313" key="3">
    <source>
        <dbReference type="RefSeq" id="XP_021838714.1"/>
    </source>
</evidence>
<name>A0A9R0HZG6_SPIOL</name>